<dbReference type="SUPFAM" id="SSF82153">
    <property type="entry name" value="FAS1 domain"/>
    <property type="match status" value="2"/>
</dbReference>
<dbReference type="AlphaFoldDB" id="A0A232FLW5"/>
<gene>
    <name evidence="2" type="ORF">TSAR_014061</name>
</gene>
<accession>A0A232FLW5</accession>
<dbReference type="OrthoDB" id="7700931at2759"/>
<dbReference type="EMBL" id="NNAY01000034">
    <property type="protein sequence ID" value="OXU31746.1"/>
    <property type="molecule type" value="Genomic_DNA"/>
</dbReference>
<reference evidence="2 3" key="1">
    <citation type="journal article" date="2017" name="Curr. Biol.">
        <title>The Evolution of Venom by Co-option of Single-Copy Genes.</title>
        <authorList>
            <person name="Martinson E.O."/>
            <person name="Mrinalini"/>
            <person name="Kelkar Y.D."/>
            <person name="Chang C.H."/>
            <person name="Werren J.H."/>
        </authorList>
    </citation>
    <scope>NUCLEOTIDE SEQUENCE [LARGE SCALE GENOMIC DNA]</scope>
    <source>
        <strain evidence="2 3">Alberta</strain>
        <tissue evidence="2">Whole body</tissue>
    </source>
</reference>
<dbReference type="InterPro" id="IPR000782">
    <property type="entry name" value="FAS1_domain"/>
</dbReference>
<feature type="domain" description="FAS1" evidence="1">
    <location>
        <begin position="118"/>
        <end position="278"/>
    </location>
</feature>
<evidence type="ECO:0000313" key="3">
    <source>
        <dbReference type="Proteomes" id="UP000215335"/>
    </source>
</evidence>
<dbReference type="Pfam" id="PF02469">
    <property type="entry name" value="Fasciclin"/>
    <property type="match status" value="2"/>
</dbReference>
<feature type="non-terminal residue" evidence="2">
    <location>
        <position position="310"/>
    </location>
</feature>
<protein>
    <recommendedName>
        <fullName evidence="1">FAS1 domain-containing protein</fullName>
    </recommendedName>
</protein>
<evidence type="ECO:0000313" key="2">
    <source>
        <dbReference type="EMBL" id="OXU31746.1"/>
    </source>
</evidence>
<name>A0A232FLW5_9HYME</name>
<keyword evidence="3" id="KW-1185">Reference proteome</keyword>
<dbReference type="SMART" id="SM00554">
    <property type="entry name" value="FAS1"/>
    <property type="match status" value="2"/>
</dbReference>
<dbReference type="InterPro" id="IPR050904">
    <property type="entry name" value="Adhesion/Biosynth-related"/>
</dbReference>
<dbReference type="PROSITE" id="PS50213">
    <property type="entry name" value="FAS1"/>
    <property type="match status" value="2"/>
</dbReference>
<comment type="caution">
    <text evidence="2">The sequence shown here is derived from an EMBL/GenBank/DDBJ whole genome shotgun (WGS) entry which is preliminary data.</text>
</comment>
<dbReference type="Gene3D" id="2.30.180.10">
    <property type="entry name" value="FAS1 domain"/>
    <property type="match status" value="2"/>
</dbReference>
<sequence>MKSVSRLSNVTLFAPRNAAWEEPGVKQILQDKNRVKQLLDLHYVKEYLPLDVIERKTIRQVQTVAPRMSLYFNVVEGPSGNNTVTVEGGGVNATIITANIGATNGIIHIIDRVLGVPYTTVLDKLKTDPTLNSTYHLGMSHGFNERLGDPSMRFTFFAPQDKAWQDLHIMQPSVYKKMFMSDFAYHTKQILERHLVVGEAFTMKKLVEMDKEGKLMQLQSMRDKLVIKVREAGDSNPSLQHSLTVPGYQIEWMGKKIKVIRPDVACTNGIIHVIDDVMLRESDIYVTGSGASVPGFILPHLLTLLVAKWL</sequence>
<evidence type="ECO:0000259" key="1">
    <source>
        <dbReference type="PROSITE" id="PS50213"/>
    </source>
</evidence>
<dbReference type="PANTHER" id="PTHR10900:SF77">
    <property type="entry name" value="FI19380P1"/>
    <property type="match status" value="1"/>
</dbReference>
<dbReference type="STRING" id="543379.A0A232FLW5"/>
<organism evidence="2 3">
    <name type="scientific">Trichomalopsis sarcophagae</name>
    <dbReference type="NCBI Taxonomy" id="543379"/>
    <lineage>
        <taxon>Eukaryota</taxon>
        <taxon>Metazoa</taxon>
        <taxon>Ecdysozoa</taxon>
        <taxon>Arthropoda</taxon>
        <taxon>Hexapoda</taxon>
        <taxon>Insecta</taxon>
        <taxon>Pterygota</taxon>
        <taxon>Neoptera</taxon>
        <taxon>Endopterygota</taxon>
        <taxon>Hymenoptera</taxon>
        <taxon>Apocrita</taxon>
        <taxon>Proctotrupomorpha</taxon>
        <taxon>Chalcidoidea</taxon>
        <taxon>Pteromalidae</taxon>
        <taxon>Pteromalinae</taxon>
        <taxon>Trichomalopsis</taxon>
    </lineage>
</organism>
<feature type="domain" description="FAS1" evidence="1">
    <location>
        <begin position="1"/>
        <end position="114"/>
    </location>
</feature>
<dbReference type="InterPro" id="IPR036378">
    <property type="entry name" value="FAS1_dom_sf"/>
</dbReference>
<dbReference type="PANTHER" id="PTHR10900">
    <property type="entry name" value="PERIOSTIN-RELATED"/>
    <property type="match status" value="1"/>
</dbReference>
<dbReference type="Proteomes" id="UP000215335">
    <property type="component" value="Unassembled WGS sequence"/>
</dbReference>
<proteinExistence type="predicted"/>